<organism evidence="2 3">
    <name type="scientific">Marinomonas profundimaris</name>
    <dbReference type="NCBI Taxonomy" id="1208321"/>
    <lineage>
        <taxon>Bacteria</taxon>
        <taxon>Pseudomonadati</taxon>
        <taxon>Pseudomonadota</taxon>
        <taxon>Gammaproteobacteria</taxon>
        <taxon>Oceanospirillales</taxon>
        <taxon>Oceanospirillaceae</taxon>
        <taxon>Marinomonas</taxon>
    </lineage>
</organism>
<name>W1S164_9GAMM</name>
<dbReference type="PANTHER" id="PTHR35813">
    <property type="entry name" value="INNER MEMBRANE PROTEIN YBAN"/>
    <property type="match status" value="1"/>
</dbReference>
<dbReference type="Pfam" id="PF04304">
    <property type="entry name" value="DUF454"/>
    <property type="match status" value="1"/>
</dbReference>
<accession>W1S164</accession>
<dbReference type="PATRIC" id="fig|1208321.3.peg.1775"/>
<proteinExistence type="predicted"/>
<dbReference type="GO" id="GO:0005886">
    <property type="term" value="C:plasma membrane"/>
    <property type="evidence" value="ECO:0007669"/>
    <property type="project" value="TreeGrafter"/>
</dbReference>
<dbReference type="RefSeq" id="WP_024023923.1">
    <property type="nucleotide sequence ID" value="NZ_AYOZ01000012.1"/>
</dbReference>
<comment type="caution">
    <text evidence="2">The sequence shown here is derived from an EMBL/GenBank/DDBJ whole genome shotgun (WGS) entry which is preliminary data.</text>
</comment>
<keyword evidence="1" id="KW-0812">Transmembrane</keyword>
<dbReference type="OrthoDB" id="9816293at2"/>
<dbReference type="AlphaFoldDB" id="W1S164"/>
<evidence type="ECO:0000313" key="2">
    <source>
        <dbReference type="EMBL" id="ETI60808.1"/>
    </source>
</evidence>
<feature type="transmembrane region" description="Helical" evidence="1">
    <location>
        <begin position="6"/>
        <end position="26"/>
    </location>
</feature>
<dbReference type="Proteomes" id="UP000018857">
    <property type="component" value="Unassembled WGS sequence"/>
</dbReference>
<keyword evidence="3" id="KW-1185">Reference proteome</keyword>
<protein>
    <recommendedName>
        <fullName evidence="4">Inner membrane protein</fullName>
    </recommendedName>
</protein>
<dbReference type="InterPro" id="IPR007401">
    <property type="entry name" value="DUF454"/>
</dbReference>
<keyword evidence="1" id="KW-1133">Transmembrane helix</keyword>
<feature type="transmembrane region" description="Helical" evidence="1">
    <location>
        <begin position="78"/>
        <end position="93"/>
    </location>
</feature>
<evidence type="ECO:0000256" key="1">
    <source>
        <dbReference type="SAM" id="Phobius"/>
    </source>
</evidence>
<sequence>MMKTNVFIYQIIAVLSLIMVCVGILVPGIPATEFILLCAWSSSKGSPRIHRFLHHNKFTGPAIDNWNNGKLISKKNKVFSSVSMFLCAFLLIYTGVNQYVLFFALLGMSVGFIWIWSRPNT</sequence>
<dbReference type="PANTHER" id="PTHR35813:SF1">
    <property type="entry name" value="INNER MEMBRANE PROTEIN YBAN"/>
    <property type="match status" value="1"/>
</dbReference>
<keyword evidence="1" id="KW-0472">Membrane</keyword>
<evidence type="ECO:0000313" key="3">
    <source>
        <dbReference type="Proteomes" id="UP000018857"/>
    </source>
</evidence>
<dbReference type="eggNOG" id="COG2832">
    <property type="taxonomic scope" value="Bacteria"/>
</dbReference>
<evidence type="ECO:0008006" key="4">
    <source>
        <dbReference type="Google" id="ProtNLM"/>
    </source>
</evidence>
<reference evidence="2 3" key="1">
    <citation type="journal article" date="2014" name="Genome Announc.">
        <title>Draft Genome Sequence of Marinomonas sp. Strain D104, a Polycyclic Aromatic Hydrocarbon-Degrading Bacterium from the Deep-Sea Sediment of the Arctic Ocean.</title>
        <authorList>
            <person name="Dong C."/>
            <person name="Bai X."/>
            <person name="Lai Q."/>
            <person name="Xie Y."/>
            <person name="Chen X."/>
            <person name="Shao Z."/>
        </authorList>
    </citation>
    <scope>NUCLEOTIDE SEQUENCE [LARGE SCALE GENOMIC DNA]</scope>
    <source>
        <strain evidence="2 3">D104</strain>
    </source>
</reference>
<feature type="transmembrane region" description="Helical" evidence="1">
    <location>
        <begin position="99"/>
        <end position="117"/>
    </location>
</feature>
<gene>
    <name evidence="2" type="ORF">D104_08925</name>
</gene>
<dbReference type="EMBL" id="AYOZ01000012">
    <property type="protein sequence ID" value="ETI60808.1"/>
    <property type="molecule type" value="Genomic_DNA"/>
</dbReference>